<comment type="caution">
    <text evidence="1">The sequence shown here is derived from an EMBL/GenBank/DDBJ whole genome shotgun (WGS) entry which is preliminary data.</text>
</comment>
<dbReference type="EMBL" id="JARBDR010000657">
    <property type="protein sequence ID" value="KAJ8309220.1"/>
    <property type="molecule type" value="Genomic_DNA"/>
</dbReference>
<sequence length="64" mass="7108">MTNTTLISGEEENINAKTQSNRYTMTGAHFGSLSIDNKKNVYLIDSVICTTWFGTILTNYGSKL</sequence>
<accession>A0ABQ9EZF1</accession>
<evidence type="ECO:0000313" key="2">
    <source>
        <dbReference type="Proteomes" id="UP001217089"/>
    </source>
</evidence>
<keyword evidence="2" id="KW-1185">Reference proteome</keyword>
<organism evidence="1 2">
    <name type="scientific">Tegillarca granosa</name>
    <name type="common">Malaysian cockle</name>
    <name type="synonym">Anadara granosa</name>
    <dbReference type="NCBI Taxonomy" id="220873"/>
    <lineage>
        <taxon>Eukaryota</taxon>
        <taxon>Metazoa</taxon>
        <taxon>Spiralia</taxon>
        <taxon>Lophotrochozoa</taxon>
        <taxon>Mollusca</taxon>
        <taxon>Bivalvia</taxon>
        <taxon>Autobranchia</taxon>
        <taxon>Pteriomorphia</taxon>
        <taxon>Arcoida</taxon>
        <taxon>Arcoidea</taxon>
        <taxon>Arcidae</taxon>
        <taxon>Tegillarca</taxon>
    </lineage>
</organism>
<gene>
    <name evidence="1" type="ORF">KUTeg_014094</name>
</gene>
<proteinExistence type="predicted"/>
<protein>
    <submittedName>
        <fullName evidence="1">Uncharacterized protein</fullName>
    </submittedName>
</protein>
<name>A0ABQ9EZF1_TEGGR</name>
<reference evidence="1 2" key="1">
    <citation type="submission" date="2022-12" db="EMBL/GenBank/DDBJ databases">
        <title>Chromosome-level genome of Tegillarca granosa.</title>
        <authorList>
            <person name="Kim J."/>
        </authorList>
    </citation>
    <scope>NUCLEOTIDE SEQUENCE [LARGE SCALE GENOMIC DNA]</scope>
    <source>
        <strain evidence="1">Teg-2019</strain>
        <tissue evidence="1">Adductor muscle</tissue>
    </source>
</reference>
<dbReference type="Proteomes" id="UP001217089">
    <property type="component" value="Unassembled WGS sequence"/>
</dbReference>
<evidence type="ECO:0000313" key="1">
    <source>
        <dbReference type="EMBL" id="KAJ8309220.1"/>
    </source>
</evidence>